<keyword evidence="4" id="KW-0347">Helicase</keyword>
<dbReference type="AlphaFoldDB" id="A0A9F2RF29"/>
<dbReference type="OMA" id="CHESSCQ"/>
<feature type="region of interest" description="Disordered" evidence="1">
    <location>
        <begin position="260"/>
        <end position="280"/>
    </location>
</feature>
<feature type="domain" description="DHX34-like C2H2-type zinc finger" evidence="2">
    <location>
        <begin position="294"/>
        <end position="317"/>
    </location>
</feature>
<keyword evidence="4" id="KW-0378">Hydrolase</keyword>
<dbReference type="GeneID" id="103048127"/>
<dbReference type="Pfam" id="PF24485">
    <property type="entry name" value="zf-C2H2_DHX34"/>
    <property type="match status" value="1"/>
</dbReference>
<organism evidence="3 4">
    <name type="scientific">Python bivittatus</name>
    <name type="common">Burmese python</name>
    <name type="synonym">Python molurus bivittatus</name>
    <dbReference type="NCBI Taxonomy" id="176946"/>
    <lineage>
        <taxon>Eukaryota</taxon>
        <taxon>Metazoa</taxon>
        <taxon>Chordata</taxon>
        <taxon>Craniata</taxon>
        <taxon>Vertebrata</taxon>
        <taxon>Euteleostomi</taxon>
        <taxon>Lepidosauria</taxon>
        <taxon>Squamata</taxon>
        <taxon>Bifurcata</taxon>
        <taxon>Unidentata</taxon>
        <taxon>Episquamata</taxon>
        <taxon>Toxicofera</taxon>
        <taxon>Serpentes</taxon>
        <taxon>Henophidia</taxon>
        <taxon>Pythonidae</taxon>
        <taxon>Python</taxon>
    </lineage>
</organism>
<reference evidence="4" key="1">
    <citation type="submission" date="2025-08" db="UniProtKB">
        <authorList>
            <consortium name="RefSeq"/>
        </authorList>
    </citation>
    <scope>IDENTIFICATION</scope>
    <source>
        <tissue evidence="4">Liver</tissue>
    </source>
</reference>
<protein>
    <submittedName>
        <fullName evidence="4">Probable ATP-dependent RNA helicase DHX34</fullName>
    </submittedName>
</protein>
<dbReference type="Proteomes" id="UP000695026">
    <property type="component" value="Unplaced"/>
</dbReference>
<evidence type="ECO:0000313" key="4">
    <source>
        <dbReference type="RefSeq" id="XP_007444787.1"/>
    </source>
</evidence>
<evidence type="ECO:0000313" key="3">
    <source>
        <dbReference type="Proteomes" id="UP000695026"/>
    </source>
</evidence>
<keyword evidence="4" id="KW-0547">Nucleotide-binding</keyword>
<dbReference type="RefSeq" id="XP_007444787.1">
    <property type="nucleotide sequence ID" value="XM_007444725.3"/>
</dbReference>
<feature type="compositionally biased region" description="Basic and acidic residues" evidence="1">
    <location>
        <begin position="260"/>
        <end position="270"/>
    </location>
</feature>
<dbReference type="KEGG" id="pbi:103048127"/>
<keyword evidence="3" id="KW-1185">Reference proteome</keyword>
<dbReference type="InterPro" id="IPR056382">
    <property type="entry name" value="DHX34_Znf-C2H2"/>
</dbReference>
<evidence type="ECO:0000259" key="2">
    <source>
        <dbReference type="Pfam" id="PF24485"/>
    </source>
</evidence>
<dbReference type="GO" id="GO:0004386">
    <property type="term" value="F:helicase activity"/>
    <property type="evidence" value="ECO:0007669"/>
    <property type="project" value="UniProtKB-KW"/>
</dbReference>
<name>A0A9F2RF29_PYTBI</name>
<dbReference type="OrthoDB" id="3363059at2759"/>
<evidence type="ECO:0000256" key="1">
    <source>
        <dbReference type="SAM" id="MobiDB-lite"/>
    </source>
</evidence>
<gene>
    <name evidence="4" type="primary">LOC103048127</name>
</gene>
<accession>A0A9F2RF29</accession>
<sequence>MSRLLRAPSEVGKDERRLSEEPEGVVFWSTDAKERLSSYHQILPFVSLLETQKPYLVNCLRLPALQALLLLAQSLDTNADCTRIVADSWLELQVPAAETAVRMLSMALRLRASWDEVLDRCLGRRAGRAVEEEEAEAEAEAETPSSALEVRQLTRELLSFLKTEVQYSLRRMTLLEQQNLYGGPQMAPAEVEGLPSFFQGVPLLPNEVKGGYKIGDFLTFNCLAGEGDLYSDCLRSFWTCPRCSLYMPFTPLERVAHEEACQSPGPKDEESSLEGPRGETVVAASGTSALQQLYHCAICQENLRLTPMEILKHRKQHQGCL</sequence>
<keyword evidence="4" id="KW-0067">ATP-binding</keyword>
<proteinExistence type="predicted"/>